<dbReference type="PRINTS" id="PR00368">
    <property type="entry name" value="FADPNR"/>
</dbReference>
<evidence type="ECO:0000256" key="7">
    <source>
        <dbReference type="ARBA" id="ARBA00023002"/>
    </source>
</evidence>
<dbReference type="Proteomes" id="UP001205890">
    <property type="component" value="Unassembled WGS sequence"/>
</dbReference>
<keyword evidence="13" id="KW-1185">Reference proteome</keyword>
<evidence type="ECO:0000256" key="6">
    <source>
        <dbReference type="ARBA" id="ARBA00022723"/>
    </source>
</evidence>
<dbReference type="InterPro" id="IPR001155">
    <property type="entry name" value="OxRdtase_FMN_N"/>
</dbReference>
<dbReference type="Gene3D" id="3.40.50.720">
    <property type="entry name" value="NAD(P)-binding Rossmann-like Domain"/>
    <property type="match status" value="1"/>
</dbReference>
<dbReference type="Gene3D" id="3.50.50.60">
    <property type="entry name" value="FAD/NAD(P)-binding domain"/>
    <property type="match status" value="1"/>
</dbReference>
<organism evidence="12 13">
    <name type="scientific">Alsobacter ponti</name>
    <dbReference type="NCBI Taxonomy" id="2962936"/>
    <lineage>
        <taxon>Bacteria</taxon>
        <taxon>Pseudomonadati</taxon>
        <taxon>Pseudomonadota</taxon>
        <taxon>Alphaproteobacteria</taxon>
        <taxon>Hyphomicrobiales</taxon>
        <taxon>Alsobacteraceae</taxon>
        <taxon>Alsobacter</taxon>
    </lineage>
</organism>
<keyword evidence="4" id="KW-0285">Flavoprotein</keyword>
<dbReference type="InterPro" id="IPR051793">
    <property type="entry name" value="NADH:flavin_oxidoreductase"/>
</dbReference>
<evidence type="ECO:0000256" key="5">
    <source>
        <dbReference type="ARBA" id="ARBA00022643"/>
    </source>
</evidence>
<keyword evidence="5" id="KW-0288">FMN</keyword>
<dbReference type="EMBL" id="JANCLU010000016">
    <property type="protein sequence ID" value="MCP8939960.1"/>
    <property type="molecule type" value="Genomic_DNA"/>
</dbReference>
<sequence>MRLRSRVMIPPHFSAIGNLWGSDADAERALAYLEERASAGAAWITITGRLGNHFIAGFEPSGMSAETLGYFRLPHFSRRMETVVSRLGAHDTRVVIQITMIGGYPHAPSDRLSHPIGNARPHVMTVKDIETLVEEYRYSARQVRGTGLAGVEMHFNHDDLIEWFMSPLTNARTDRYGGSRENRLRLAVEILTAAREELGTDRVLGVRLNAFEEMPGGYDAAEGIEIARHLAATGLIDYLSIAAGSNWGSPSYIQTHYFDSAQWADMAGAIRRAVSVPVVYAGLVEGPAAAERILAAGHADVVGIARAHVADGQLLKKAREGRTDEIRPCIAANDCINRRYVDGLPFGCAVNPHASREVDGPWPKASSARDLLVVGGGPAGMELAALAAESGHRVRLWEAGAELGGQLVDAVHAPGYERMASYLAWQKQRLDRLGVAVETHRRASVDDVLQLAPDVVALATGARPHRPDIPGAADALEARDVLAGRAAPGRRVAIVAEEDHMQPLALADFLSSRGHQVTLIYATQAPAILLGRYSVGAPLARLDSRGVRIRLMEQVVAVHRQGVDVRNIYSKRTERLDEFDSVVLACGGSSDTSLFDTLSSKRQDVHILGDAYAPRRLVFATRQAYALARLLATSEAH</sequence>
<evidence type="ECO:0000313" key="12">
    <source>
        <dbReference type="EMBL" id="MCP8939960.1"/>
    </source>
</evidence>
<dbReference type="PANTHER" id="PTHR42917">
    <property type="entry name" value="2,4-DIENOYL-COA REDUCTASE"/>
    <property type="match status" value="1"/>
</dbReference>
<dbReference type="SUPFAM" id="SSF51395">
    <property type="entry name" value="FMN-linked oxidoreductases"/>
    <property type="match status" value="1"/>
</dbReference>
<evidence type="ECO:0000256" key="8">
    <source>
        <dbReference type="ARBA" id="ARBA00023004"/>
    </source>
</evidence>
<evidence type="ECO:0000256" key="4">
    <source>
        <dbReference type="ARBA" id="ARBA00022630"/>
    </source>
</evidence>
<comment type="similarity">
    <text evidence="3">In the N-terminal section; belongs to the NADH:flavin oxidoreductase/NADH oxidase family.</text>
</comment>
<dbReference type="InterPro" id="IPR013785">
    <property type="entry name" value="Aldolase_TIM"/>
</dbReference>
<dbReference type="PRINTS" id="PR00411">
    <property type="entry name" value="PNDRDTASEI"/>
</dbReference>
<dbReference type="InterPro" id="IPR036188">
    <property type="entry name" value="FAD/NAD-bd_sf"/>
</dbReference>
<evidence type="ECO:0000256" key="2">
    <source>
        <dbReference type="ARBA" id="ARBA00001966"/>
    </source>
</evidence>
<keyword evidence="7" id="KW-0560">Oxidoreductase</keyword>
<evidence type="ECO:0000259" key="10">
    <source>
        <dbReference type="Pfam" id="PF00724"/>
    </source>
</evidence>
<dbReference type="Pfam" id="PF00724">
    <property type="entry name" value="Oxidored_FMN"/>
    <property type="match status" value="1"/>
</dbReference>
<accession>A0ABT1LEM7</accession>
<dbReference type="Gene3D" id="3.20.20.70">
    <property type="entry name" value="Aldolase class I"/>
    <property type="match status" value="1"/>
</dbReference>
<dbReference type="SUPFAM" id="SSF51905">
    <property type="entry name" value="FAD/NAD(P)-binding domain"/>
    <property type="match status" value="1"/>
</dbReference>
<feature type="domain" description="NADH:flavin oxidoreductase/NADH oxidase N-terminal" evidence="10">
    <location>
        <begin position="1"/>
        <end position="325"/>
    </location>
</feature>
<gene>
    <name evidence="12" type="ORF">NK718_15650</name>
</gene>
<comment type="cofactor">
    <cofactor evidence="1">
        <name>FMN</name>
        <dbReference type="ChEBI" id="CHEBI:58210"/>
    </cofactor>
</comment>
<evidence type="ECO:0000256" key="3">
    <source>
        <dbReference type="ARBA" id="ARBA00011048"/>
    </source>
</evidence>
<dbReference type="PANTHER" id="PTHR42917:SF2">
    <property type="entry name" value="2,4-DIENOYL-COA REDUCTASE [(2E)-ENOYL-COA-PRODUCING]"/>
    <property type="match status" value="1"/>
</dbReference>
<keyword evidence="9" id="KW-0411">Iron-sulfur</keyword>
<evidence type="ECO:0000313" key="13">
    <source>
        <dbReference type="Proteomes" id="UP001205890"/>
    </source>
</evidence>
<proteinExistence type="inferred from homology"/>
<name>A0ABT1LEM7_9HYPH</name>
<evidence type="ECO:0000259" key="11">
    <source>
        <dbReference type="Pfam" id="PF07992"/>
    </source>
</evidence>
<reference evidence="12 13" key="1">
    <citation type="submission" date="2022-07" db="EMBL/GenBank/DDBJ databases">
        <authorList>
            <person name="Li W.-J."/>
            <person name="Deng Q.-Q."/>
        </authorList>
    </citation>
    <scope>NUCLEOTIDE SEQUENCE [LARGE SCALE GENOMIC DNA]</scope>
    <source>
        <strain evidence="12 13">SYSU M60028</strain>
    </source>
</reference>
<feature type="domain" description="FAD/NAD(P)-binding" evidence="11">
    <location>
        <begin position="370"/>
        <end position="600"/>
    </location>
</feature>
<evidence type="ECO:0000256" key="9">
    <source>
        <dbReference type="ARBA" id="ARBA00023014"/>
    </source>
</evidence>
<comment type="caution">
    <text evidence="12">The sequence shown here is derived from an EMBL/GenBank/DDBJ whole genome shotgun (WGS) entry which is preliminary data.</text>
</comment>
<evidence type="ECO:0000256" key="1">
    <source>
        <dbReference type="ARBA" id="ARBA00001917"/>
    </source>
</evidence>
<keyword evidence="6" id="KW-0479">Metal-binding</keyword>
<keyword evidence="8" id="KW-0408">Iron</keyword>
<protein>
    <submittedName>
        <fullName evidence="12">FAD-dependent oxidoreductase</fullName>
    </submittedName>
</protein>
<dbReference type="Pfam" id="PF07992">
    <property type="entry name" value="Pyr_redox_2"/>
    <property type="match status" value="1"/>
</dbReference>
<comment type="cofactor">
    <cofactor evidence="2">
        <name>[4Fe-4S] cluster</name>
        <dbReference type="ChEBI" id="CHEBI:49883"/>
    </cofactor>
</comment>
<dbReference type="InterPro" id="IPR023753">
    <property type="entry name" value="FAD/NAD-binding_dom"/>
</dbReference>